<gene>
    <name evidence="3" type="primary">TTF1</name>
</gene>
<dbReference type="Gene3D" id="1.10.10.60">
    <property type="entry name" value="Homeodomain-like"/>
    <property type="match status" value="1"/>
</dbReference>
<organism evidence="3 4">
    <name type="scientific">Myotis lucifugus</name>
    <name type="common">Little brown bat</name>
    <dbReference type="NCBI Taxonomy" id="59463"/>
    <lineage>
        <taxon>Eukaryota</taxon>
        <taxon>Metazoa</taxon>
        <taxon>Chordata</taxon>
        <taxon>Craniata</taxon>
        <taxon>Vertebrata</taxon>
        <taxon>Euteleostomi</taxon>
        <taxon>Mammalia</taxon>
        <taxon>Eutheria</taxon>
        <taxon>Laurasiatheria</taxon>
        <taxon>Chiroptera</taxon>
        <taxon>Yangochiroptera</taxon>
        <taxon>Vespertilionidae</taxon>
        <taxon>Myotis</taxon>
    </lineage>
</organism>
<protein>
    <recommendedName>
        <fullName evidence="2">Myb-like domain-containing protein</fullName>
    </recommendedName>
</protein>
<feature type="domain" description="Myb-like" evidence="2">
    <location>
        <begin position="646"/>
        <end position="730"/>
    </location>
</feature>
<dbReference type="InterPro" id="IPR053078">
    <property type="entry name" value="TTF1-like"/>
</dbReference>
<feature type="compositionally biased region" description="Basic residues" evidence="1">
    <location>
        <begin position="254"/>
        <end position="264"/>
    </location>
</feature>
<dbReference type="eggNOG" id="KOG0051">
    <property type="taxonomic scope" value="Eukaryota"/>
</dbReference>
<dbReference type="STRING" id="59463.ENSMLUP00000004430"/>
<feature type="region of interest" description="Disordered" evidence="1">
    <location>
        <begin position="128"/>
        <end position="280"/>
    </location>
</feature>
<evidence type="ECO:0000313" key="3">
    <source>
        <dbReference type="Ensembl" id="ENSMLUP00000004430.2"/>
    </source>
</evidence>
<feature type="compositionally biased region" description="Basic and acidic residues" evidence="1">
    <location>
        <begin position="128"/>
        <end position="137"/>
    </location>
</feature>
<dbReference type="EMBL" id="AAPE02049529">
    <property type="status" value="NOT_ANNOTATED_CDS"/>
    <property type="molecule type" value="Genomic_DNA"/>
</dbReference>
<sequence length="860" mass="96271">MEGELSGLDIHTPVFDKKKKKYSVDKERHRMHAHASFRDAPLASEHSHKTKKGKKRKDHQHLASSPLKTSELCEEAAEAPSPAKKRKKKSALGIQDGTGVYVMVDKENIENMPKNFRRDVDIVYIDMSREQESPREPEADESPAVTKRWEEPRSKVREKKKKKRRREAASCDAALGGPGSGASVLPQPESPLSAGLGGPVTQLPGAAHEKKPEKRKRKISHHQGCESPEAVNSEGTQVAHGPGTAEGRREPCRLKKRAKKRRQRVPVESAVSGLPTSLEDPLLDSLGGNASSIEPLCCSVSGTLGQIPPAPNLYSVAFLHLLGCPGFTQLHHSDMGEPTSGGAGNEAAMLQGYGSYKCTPFSPSFKPASAQVPLTSWPGSKRLAVTPDQVNPEVNPEGRCKASAKMSSVYRVPAVRPVPLASEEEGGLWTQSQARCTKFPLAPGTQASLTAPASSSRSSGRTSGLIGILHFYYYRFCAEIFEYYEIFEKIKTHCIMQLTRNEAESWSDWEEPQILGVTIKFGKFSAKENEQLEKNVQEFLSLTGIENADKLLYTDRYPEEKAAITNLKRKYAFRLHIGKGIARPWKLVYYRAKKMFDVNNYKGRYSNGDAEKLKMYHSLHGNDWKKIGGLVARSSLSVALKFSQISCERNHGAWSKTETQRLIKAVEEVILKTMSPQDLEEVDSRLQENPEGCLSIVREKLYKGISWVEVEAKVETRNWMQCKSKWTEILTKRMTNGRDVYRGVNALQAKINLIERLYEINVEDANEIDWEDLAGTIGDVPPSYVQAKFYKLKATCVPSWQRKTFPEIIDHLYETSLPLLKEKLKKKVEKRGAAPPPAAPRRVFLFRDIFHCDDDSEDDD</sequence>
<dbReference type="GO" id="GO:0003682">
    <property type="term" value="F:chromatin binding"/>
    <property type="evidence" value="ECO:0007669"/>
    <property type="project" value="TreeGrafter"/>
</dbReference>
<dbReference type="AlphaFoldDB" id="G1P3E2"/>
<feature type="compositionally biased region" description="Basic residues" evidence="1">
    <location>
        <begin position="48"/>
        <end position="59"/>
    </location>
</feature>
<evidence type="ECO:0000313" key="4">
    <source>
        <dbReference type="Proteomes" id="UP000001074"/>
    </source>
</evidence>
<reference evidence="3 4" key="1">
    <citation type="journal article" date="2011" name="Nature">
        <title>A high-resolution map of human evolutionary constraint using 29 mammals.</title>
        <authorList>
            <person name="Lindblad-Toh K."/>
            <person name="Garber M."/>
            <person name="Zuk O."/>
            <person name="Lin M.F."/>
            <person name="Parker B.J."/>
            <person name="Washietl S."/>
            <person name="Kheradpour P."/>
            <person name="Ernst J."/>
            <person name="Jordan G."/>
            <person name="Mauceli E."/>
            <person name="Ward L.D."/>
            <person name="Lowe C.B."/>
            <person name="Holloway A.K."/>
            <person name="Clamp M."/>
            <person name="Gnerre S."/>
            <person name="Alfoldi J."/>
            <person name="Beal K."/>
            <person name="Chang J."/>
            <person name="Clawson H."/>
            <person name="Cuff J."/>
            <person name="Di Palma F."/>
            <person name="Fitzgerald S."/>
            <person name="Flicek P."/>
            <person name="Guttman M."/>
            <person name="Hubisz M.J."/>
            <person name="Jaffe D.B."/>
            <person name="Jungreis I."/>
            <person name="Kent W.J."/>
            <person name="Kostka D."/>
            <person name="Lara M."/>
            <person name="Martins A.L."/>
            <person name="Massingham T."/>
            <person name="Moltke I."/>
            <person name="Raney B.J."/>
            <person name="Rasmussen M.D."/>
            <person name="Robinson J."/>
            <person name="Stark A."/>
            <person name="Vilella A.J."/>
            <person name="Wen J."/>
            <person name="Xie X."/>
            <person name="Zody M.C."/>
            <person name="Baldwin J."/>
            <person name="Bloom T."/>
            <person name="Chin C.W."/>
            <person name="Heiman D."/>
            <person name="Nicol R."/>
            <person name="Nusbaum C."/>
            <person name="Young S."/>
            <person name="Wilkinson J."/>
            <person name="Worley K.C."/>
            <person name="Kovar C.L."/>
            <person name="Muzny D.M."/>
            <person name="Gibbs R.A."/>
            <person name="Cree A."/>
            <person name="Dihn H.H."/>
            <person name="Fowler G."/>
            <person name="Jhangiani S."/>
            <person name="Joshi V."/>
            <person name="Lee S."/>
            <person name="Lewis L.R."/>
            <person name="Nazareth L.V."/>
            <person name="Okwuonu G."/>
            <person name="Santibanez J."/>
            <person name="Warren W.C."/>
            <person name="Mardis E.R."/>
            <person name="Weinstock G.M."/>
            <person name="Wilson R.K."/>
            <person name="Delehaunty K."/>
            <person name="Dooling D."/>
            <person name="Fronik C."/>
            <person name="Fulton L."/>
            <person name="Fulton B."/>
            <person name="Graves T."/>
            <person name="Minx P."/>
            <person name="Sodergren E."/>
            <person name="Birney E."/>
            <person name="Margulies E.H."/>
            <person name="Herrero J."/>
            <person name="Green E.D."/>
            <person name="Haussler D."/>
            <person name="Siepel A."/>
            <person name="Goldman N."/>
            <person name="Pollard K.S."/>
            <person name="Pedersen J.S."/>
            <person name="Lander E.S."/>
            <person name="Kellis M."/>
        </authorList>
    </citation>
    <scope>NUCLEOTIDE SEQUENCE [LARGE SCALE GENOMIC DNA]</scope>
</reference>
<dbReference type="OMA" id="CKASAKM"/>
<dbReference type="Proteomes" id="UP000001074">
    <property type="component" value="Unassembled WGS sequence"/>
</dbReference>
<feature type="region of interest" description="Disordered" evidence="1">
    <location>
        <begin position="1"/>
        <end position="97"/>
    </location>
</feature>
<dbReference type="InterPro" id="IPR001005">
    <property type="entry name" value="SANT/Myb"/>
</dbReference>
<dbReference type="Ensembl" id="ENSMLUT00000004863.2">
    <property type="protein sequence ID" value="ENSMLUP00000004430.2"/>
    <property type="gene ID" value="ENSMLUG00000004861.2"/>
</dbReference>
<reference evidence="3" key="3">
    <citation type="submission" date="2025-09" db="UniProtKB">
        <authorList>
            <consortium name="Ensembl"/>
        </authorList>
    </citation>
    <scope>IDENTIFICATION</scope>
</reference>
<dbReference type="EMBL" id="AAPE02049528">
    <property type="status" value="NOT_ANNOTATED_CDS"/>
    <property type="molecule type" value="Genomic_DNA"/>
</dbReference>
<reference evidence="3" key="2">
    <citation type="submission" date="2025-08" db="UniProtKB">
        <authorList>
            <consortium name="Ensembl"/>
        </authorList>
    </citation>
    <scope>IDENTIFICATION</scope>
</reference>
<dbReference type="SMART" id="SM00717">
    <property type="entry name" value="SANT"/>
    <property type="match status" value="2"/>
</dbReference>
<dbReference type="GO" id="GO:0006363">
    <property type="term" value="P:termination of RNA polymerase I transcription"/>
    <property type="evidence" value="ECO:0007669"/>
    <property type="project" value="TreeGrafter"/>
</dbReference>
<dbReference type="GeneTree" id="ENSGT00940000159729"/>
<feature type="compositionally biased region" description="Basic residues" evidence="1">
    <location>
        <begin position="156"/>
        <end position="166"/>
    </location>
</feature>
<dbReference type="PANTHER" id="PTHR46760">
    <property type="entry name" value="TRANSCRIPTION TERMINATION FACTOR 1"/>
    <property type="match status" value="1"/>
</dbReference>
<accession>G1P3E2</accession>
<dbReference type="PROSITE" id="PS50090">
    <property type="entry name" value="MYB_LIKE"/>
    <property type="match status" value="1"/>
</dbReference>
<name>G1P3E2_MYOLU</name>
<evidence type="ECO:0000256" key="1">
    <source>
        <dbReference type="SAM" id="MobiDB-lite"/>
    </source>
</evidence>
<evidence type="ECO:0000259" key="2">
    <source>
        <dbReference type="PROSITE" id="PS50090"/>
    </source>
</evidence>
<dbReference type="GO" id="GO:0005730">
    <property type="term" value="C:nucleolus"/>
    <property type="evidence" value="ECO:0007669"/>
    <property type="project" value="TreeGrafter"/>
</dbReference>
<dbReference type="PANTHER" id="PTHR46760:SF1">
    <property type="entry name" value="TRANSCRIPTION TERMINATION FACTOR 1"/>
    <property type="match status" value="1"/>
</dbReference>
<dbReference type="InParanoid" id="G1P3E2"/>
<keyword evidence="4" id="KW-1185">Reference proteome</keyword>
<dbReference type="Pfam" id="PF13921">
    <property type="entry name" value="Myb_DNA-bind_6"/>
    <property type="match status" value="1"/>
</dbReference>
<dbReference type="FunCoup" id="G1P3E2">
    <property type="interactions" value="3163"/>
</dbReference>
<proteinExistence type="predicted"/>